<dbReference type="AlphaFoldDB" id="A0A6I6MFW6"/>
<evidence type="ECO:0000256" key="1">
    <source>
        <dbReference type="SAM" id="Phobius"/>
    </source>
</evidence>
<evidence type="ECO:0000313" key="4">
    <source>
        <dbReference type="Proteomes" id="UP000431269"/>
    </source>
</evidence>
<feature type="chain" id="PRO_5026227421" evidence="2">
    <location>
        <begin position="21"/>
        <end position="105"/>
    </location>
</feature>
<dbReference type="EMBL" id="CP047045">
    <property type="protein sequence ID" value="QGZ93455.1"/>
    <property type="molecule type" value="Genomic_DNA"/>
</dbReference>
<evidence type="ECO:0000313" key="3">
    <source>
        <dbReference type="EMBL" id="QGZ93455.1"/>
    </source>
</evidence>
<keyword evidence="4" id="KW-1185">Reference proteome</keyword>
<reference evidence="4" key="1">
    <citation type="submission" date="2019-12" db="EMBL/GenBank/DDBJ databases">
        <title>Complete genome of Terracaulis silvestris 0127_4.</title>
        <authorList>
            <person name="Vieira S."/>
            <person name="Riedel T."/>
            <person name="Sproer C."/>
            <person name="Pascual J."/>
            <person name="Boedeker C."/>
            <person name="Overmann J."/>
        </authorList>
    </citation>
    <scope>NUCLEOTIDE SEQUENCE [LARGE SCALE GENOMIC DNA]</scope>
    <source>
        <strain evidence="4">0127_4</strain>
    </source>
</reference>
<dbReference type="KEGG" id="tsv:DSM104635_00265"/>
<proteinExistence type="predicted"/>
<name>A0A6I6MFW6_9CAUL</name>
<feature type="transmembrane region" description="Helical" evidence="1">
    <location>
        <begin position="87"/>
        <end position="104"/>
    </location>
</feature>
<protein>
    <submittedName>
        <fullName evidence="3">Uncharacterized protein</fullName>
    </submittedName>
</protein>
<keyword evidence="1" id="KW-0472">Membrane</keyword>
<gene>
    <name evidence="3" type="ORF">DSM104635_00265</name>
</gene>
<dbReference type="Proteomes" id="UP000431269">
    <property type="component" value="Chromosome"/>
</dbReference>
<keyword evidence="2" id="KW-0732">Signal</keyword>
<keyword evidence="1" id="KW-0812">Transmembrane</keyword>
<accession>A0A6I6MFW6</accession>
<dbReference type="RefSeq" id="WP_158764459.1">
    <property type="nucleotide sequence ID" value="NZ_CP047045.1"/>
</dbReference>
<evidence type="ECO:0000256" key="2">
    <source>
        <dbReference type="SAM" id="SignalP"/>
    </source>
</evidence>
<sequence>MKIRALAAALALSFAVAQVAAPAAYAETSAFRSVEAQTFSQTELQRYGLSADDASQVAAYQDAGYQVQVVSAEEAAQMTGGQFSQNQWLVIGIVVLVIVVAVSLD</sequence>
<keyword evidence="1" id="KW-1133">Transmembrane helix</keyword>
<feature type="signal peptide" evidence="2">
    <location>
        <begin position="1"/>
        <end position="20"/>
    </location>
</feature>
<organism evidence="3 4">
    <name type="scientific">Terricaulis silvestris</name>
    <dbReference type="NCBI Taxonomy" id="2686094"/>
    <lineage>
        <taxon>Bacteria</taxon>
        <taxon>Pseudomonadati</taxon>
        <taxon>Pseudomonadota</taxon>
        <taxon>Alphaproteobacteria</taxon>
        <taxon>Caulobacterales</taxon>
        <taxon>Caulobacteraceae</taxon>
        <taxon>Terricaulis</taxon>
    </lineage>
</organism>